<keyword evidence="1" id="KW-0472">Membrane</keyword>
<dbReference type="GeneID" id="116417169"/>
<protein>
    <submittedName>
        <fullName evidence="2">Uncharacterized protein</fullName>
    </submittedName>
</protein>
<accession>A0A7M7QCV1</accession>
<dbReference type="SMR" id="A0A7M7QCV1"/>
<dbReference type="RefSeq" id="XP_031784701.1">
    <property type="nucleotide sequence ID" value="XM_031928841.2"/>
</dbReference>
<keyword evidence="1" id="KW-1133">Transmembrane helix</keyword>
<dbReference type="AlphaFoldDB" id="A0A7M7QCV1"/>
<dbReference type="RefSeq" id="XP_031784698.1">
    <property type="nucleotide sequence ID" value="XM_031928838.2"/>
</dbReference>
<reference evidence="2" key="1">
    <citation type="submission" date="2021-01" db="UniProtKB">
        <authorList>
            <consortium name="EnsemblMetazoa"/>
        </authorList>
    </citation>
    <scope>IDENTIFICATION</scope>
</reference>
<dbReference type="Proteomes" id="UP000002358">
    <property type="component" value="Chromosome 4"/>
</dbReference>
<dbReference type="KEGG" id="nvi:116417169"/>
<name>A0A7M7QCV1_NASVI</name>
<keyword evidence="3" id="KW-1185">Reference proteome</keyword>
<sequence>MNYKWKYYSHDKLCPKEEGHITVPIRYEFPVIRCSQYNNDYCEKIIAILKVLVLSALLTLLGCTSIIVYTNYHFKSALLEDNKTLHAYCAEFNKAAVKSNAYLDSSQTGDILNVQPYYDHYDKNNFQRTSGYGIKTRIVRKAENNKEKEFKKWLESLDAKDLFSSINANPRFKADLKRFVDKPDDAGDDVQKLFAQVMTKYRNIVETYLKDLVINTFDAVDAQMFNSSTNSKNNKQDLDKNSNKK</sequence>
<organism evidence="2 3">
    <name type="scientific">Nasonia vitripennis</name>
    <name type="common">Parasitic wasp</name>
    <dbReference type="NCBI Taxonomy" id="7425"/>
    <lineage>
        <taxon>Eukaryota</taxon>
        <taxon>Metazoa</taxon>
        <taxon>Ecdysozoa</taxon>
        <taxon>Arthropoda</taxon>
        <taxon>Hexapoda</taxon>
        <taxon>Insecta</taxon>
        <taxon>Pterygota</taxon>
        <taxon>Neoptera</taxon>
        <taxon>Endopterygota</taxon>
        <taxon>Hymenoptera</taxon>
        <taxon>Apocrita</taxon>
        <taxon>Proctotrupomorpha</taxon>
        <taxon>Chalcidoidea</taxon>
        <taxon>Pteromalidae</taxon>
        <taxon>Pteromalinae</taxon>
        <taxon>Nasonia</taxon>
    </lineage>
</organism>
<dbReference type="EnsemblMetazoa" id="XM_031928838">
    <property type="protein sequence ID" value="XP_031784698"/>
    <property type="gene ID" value="LOC116417169"/>
</dbReference>
<dbReference type="EnsemblMetazoa" id="XM_031928839">
    <property type="protein sequence ID" value="XP_031784699"/>
    <property type="gene ID" value="LOC116417169"/>
</dbReference>
<dbReference type="RefSeq" id="XP_031784699.1">
    <property type="nucleotide sequence ID" value="XM_031928839.2"/>
</dbReference>
<keyword evidence="1" id="KW-0812">Transmembrane</keyword>
<evidence type="ECO:0000313" key="2">
    <source>
        <dbReference type="EnsemblMetazoa" id="XP_031784699"/>
    </source>
</evidence>
<proteinExistence type="predicted"/>
<evidence type="ECO:0000256" key="1">
    <source>
        <dbReference type="SAM" id="Phobius"/>
    </source>
</evidence>
<dbReference type="InParanoid" id="A0A7M7QCV1"/>
<evidence type="ECO:0000313" key="3">
    <source>
        <dbReference type="Proteomes" id="UP000002358"/>
    </source>
</evidence>
<dbReference type="EnsemblMetazoa" id="XM_031928841">
    <property type="protein sequence ID" value="XP_031784701"/>
    <property type="gene ID" value="LOC116417169"/>
</dbReference>
<feature type="transmembrane region" description="Helical" evidence="1">
    <location>
        <begin position="45"/>
        <end position="69"/>
    </location>
</feature>